<feature type="compositionally biased region" description="Basic and acidic residues" evidence="1">
    <location>
        <begin position="152"/>
        <end position="162"/>
    </location>
</feature>
<evidence type="ECO:0000256" key="2">
    <source>
        <dbReference type="SAM" id="SignalP"/>
    </source>
</evidence>
<keyword evidence="2" id="KW-0732">Signal</keyword>
<feature type="region of interest" description="Disordered" evidence="1">
    <location>
        <begin position="102"/>
        <end position="218"/>
    </location>
</feature>
<keyword evidence="4" id="KW-1185">Reference proteome</keyword>
<sequence length="218" mass="24421">MRFSTVVISSAFVLAGMSAAQFAGSDLCVTPNFFIFSHHSEFEARAFDEEPELYARGGAISRLTGGNRNPPSYRAASRDPPPRYTAGDEQMAPPHVRAAWNSNQRPADYSNNHKTPAYTSTSQHRHRRSYYYDGKHCNGLVARGNTPSRMGGGDKERKDGKPPKYKVAANDPPPRYQGSPNHVPHLDSFRTETDYSHNHKSPSGTQAHRHRRSFYDLD</sequence>
<evidence type="ECO:0000256" key="1">
    <source>
        <dbReference type="SAM" id="MobiDB-lite"/>
    </source>
</evidence>
<accession>A0A0C2SVI8</accession>
<gene>
    <name evidence="3" type="ORF">M378DRAFT_132848</name>
</gene>
<dbReference type="HOGENOM" id="CLU_098334_0_0_1"/>
<reference evidence="3 4" key="1">
    <citation type="submission" date="2014-04" db="EMBL/GenBank/DDBJ databases">
        <title>Evolutionary Origins and Diversification of the Mycorrhizal Mutualists.</title>
        <authorList>
            <consortium name="DOE Joint Genome Institute"/>
            <consortium name="Mycorrhizal Genomics Consortium"/>
            <person name="Kohler A."/>
            <person name="Kuo A."/>
            <person name="Nagy L.G."/>
            <person name="Floudas D."/>
            <person name="Copeland A."/>
            <person name="Barry K.W."/>
            <person name="Cichocki N."/>
            <person name="Veneault-Fourrey C."/>
            <person name="LaButti K."/>
            <person name="Lindquist E.A."/>
            <person name="Lipzen A."/>
            <person name="Lundell T."/>
            <person name="Morin E."/>
            <person name="Murat C."/>
            <person name="Riley R."/>
            <person name="Ohm R."/>
            <person name="Sun H."/>
            <person name="Tunlid A."/>
            <person name="Henrissat B."/>
            <person name="Grigoriev I.V."/>
            <person name="Hibbett D.S."/>
            <person name="Martin F."/>
        </authorList>
    </citation>
    <scope>NUCLEOTIDE SEQUENCE [LARGE SCALE GENOMIC DNA]</scope>
    <source>
        <strain evidence="3 4">Koide BX008</strain>
    </source>
</reference>
<evidence type="ECO:0000313" key="3">
    <source>
        <dbReference type="EMBL" id="KIL58074.1"/>
    </source>
</evidence>
<dbReference type="Proteomes" id="UP000054549">
    <property type="component" value="Unassembled WGS sequence"/>
</dbReference>
<feature type="chain" id="PRO_5002155761" evidence="2">
    <location>
        <begin position="20"/>
        <end position="218"/>
    </location>
</feature>
<protein>
    <submittedName>
        <fullName evidence="3">Uncharacterized protein</fullName>
    </submittedName>
</protein>
<organism evidence="3 4">
    <name type="scientific">Amanita muscaria (strain Koide BX008)</name>
    <dbReference type="NCBI Taxonomy" id="946122"/>
    <lineage>
        <taxon>Eukaryota</taxon>
        <taxon>Fungi</taxon>
        <taxon>Dikarya</taxon>
        <taxon>Basidiomycota</taxon>
        <taxon>Agaricomycotina</taxon>
        <taxon>Agaricomycetes</taxon>
        <taxon>Agaricomycetidae</taxon>
        <taxon>Agaricales</taxon>
        <taxon>Pluteineae</taxon>
        <taxon>Amanitaceae</taxon>
        <taxon>Amanita</taxon>
    </lineage>
</organism>
<dbReference type="AlphaFoldDB" id="A0A0C2SVI8"/>
<proteinExistence type="predicted"/>
<feature type="signal peptide" evidence="2">
    <location>
        <begin position="1"/>
        <end position="19"/>
    </location>
</feature>
<feature type="compositionally biased region" description="Polar residues" evidence="1">
    <location>
        <begin position="102"/>
        <end position="122"/>
    </location>
</feature>
<dbReference type="InParanoid" id="A0A0C2SVI8"/>
<evidence type="ECO:0000313" key="4">
    <source>
        <dbReference type="Proteomes" id="UP000054549"/>
    </source>
</evidence>
<feature type="compositionally biased region" description="Basic and acidic residues" evidence="1">
    <location>
        <begin position="184"/>
        <end position="197"/>
    </location>
</feature>
<name>A0A0C2SVI8_AMAMK</name>
<dbReference type="EMBL" id="KN818348">
    <property type="protein sequence ID" value="KIL58074.1"/>
    <property type="molecule type" value="Genomic_DNA"/>
</dbReference>
<feature type="region of interest" description="Disordered" evidence="1">
    <location>
        <begin position="60"/>
        <end position="90"/>
    </location>
</feature>